<dbReference type="InParanoid" id="A0A7J7DM98"/>
<feature type="compositionally biased region" description="Low complexity" evidence="1">
    <location>
        <begin position="124"/>
        <end position="144"/>
    </location>
</feature>
<feature type="compositionally biased region" description="Low complexity" evidence="1">
    <location>
        <begin position="251"/>
        <end position="261"/>
    </location>
</feature>
<comment type="caution">
    <text evidence="2">The sequence shown here is derived from an EMBL/GenBank/DDBJ whole genome shotgun (WGS) entry which is preliminary data.</text>
</comment>
<evidence type="ECO:0000313" key="3">
    <source>
        <dbReference type="Proteomes" id="UP000593562"/>
    </source>
</evidence>
<reference evidence="2 3" key="1">
    <citation type="journal article" date="2020" name="Nat. Commun.">
        <title>Genome of Tripterygium wilfordii and identification of cytochrome P450 involved in triptolide biosynthesis.</title>
        <authorList>
            <person name="Tu L."/>
            <person name="Su P."/>
            <person name="Zhang Z."/>
            <person name="Gao L."/>
            <person name="Wang J."/>
            <person name="Hu T."/>
            <person name="Zhou J."/>
            <person name="Zhang Y."/>
            <person name="Zhao Y."/>
            <person name="Liu Y."/>
            <person name="Song Y."/>
            <person name="Tong Y."/>
            <person name="Lu Y."/>
            <person name="Yang J."/>
            <person name="Xu C."/>
            <person name="Jia M."/>
            <person name="Peters R.J."/>
            <person name="Huang L."/>
            <person name="Gao W."/>
        </authorList>
    </citation>
    <scope>NUCLEOTIDE SEQUENCE [LARGE SCALE GENOMIC DNA]</scope>
    <source>
        <strain evidence="3">cv. XIE 37</strain>
        <tissue evidence="2">Leaf</tissue>
    </source>
</reference>
<protein>
    <recommendedName>
        <fullName evidence="4">Serine/arginine repetitive matrix protein 2-like</fullName>
    </recommendedName>
</protein>
<feature type="region of interest" description="Disordered" evidence="1">
    <location>
        <begin position="435"/>
        <end position="455"/>
    </location>
</feature>
<feature type="compositionally biased region" description="Acidic residues" evidence="1">
    <location>
        <begin position="585"/>
        <end position="594"/>
    </location>
</feature>
<feature type="region of interest" description="Disordered" evidence="1">
    <location>
        <begin position="578"/>
        <end position="627"/>
    </location>
</feature>
<feature type="compositionally biased region" description="Polar residues" evidence="1">
    <location>
        <begin position="295"/>
        <end position="318"/>
    </location>
</feature>
<dbReference type="OrthoDB" id="1927466at2759"/>
<feature type="region of interest" description="Disordered" evidence="1">
    <location>
        <begin position="379"/>
        <end position="399"/>
    </location>
</feature>
<dbReference type="PANTHER" id="PTHR34367:SF1">
    <property type="entry name" value="OS04G0528600 PROTEIN"/>
    <property type="match status" value="1"/>
</dbReference>
<gene>
    <name evidence="2" type="ORF">HS088_TW05G00169</name>
</gene>
<name>A0A7J7DM98_TRIWF</name>
<dbReference type="PANTHER" id="PTHR34367">
    <property type="entry name" value="OS02G0734667 PROTEIN"/>
    <property type="match status" value="1"/>
</dbReference>
<feature type="region of interest" description="Disordered" evidence="1">
    <location>
        <begin position="119"/>
        <end position="353"/>
    </location>
</feature>
<accession>A0A7J7DM98</accession>
<evidence type="ECO:0000313" key="2">
    <source>
        <dbReference type="EMBL" id="KAF5747448.1"/>
    </source>
</evidence>
<evidence type="ECO:0000256" key="1">
    <source>
        <dbReference type="SAM" id="MobiDB-lite"/>
    </source>
</evidence>
<dbReference type="Proteomes" id="UP000593562">
    <property type="component" value="Unassembled WGS sequence"/>
</dbReference>
<sequence length="686" mass="74879">MGCCVSKKEVVGSSTVSSIPPTASHCSSSIDAHKLEAQIQVQKKKVQQQVEEIKEVHEVKRPEAVGGGEARVRKEVFLIKHRKSHEKERPKEIEDEVCNVGKVRTSSCSKDEVDAILIQCGRLSRNNSSGKANSSGGRKYSGSKRSYDFDVEEVKGSDEGDGEEKRQHRQRERRHNRPSSSSPSGRRRTPSRERDLNQQQQQQRSGSKERSSGGGGSSSRRVSRSPGRRSDTNNTNANGAMGIANRPGKMVSVPPTVSSSSLERSNNGGESAAISRISVKRNVGSEAATRRVVSPRSQSPARANAKENQQQPSLSCISSRKAEQSPHRRNPLSEIDPNSLAYPQTSINEAPGSNINKCKEIEAETVMKQKLNLKMNNDRVVGQGNNHKKGNRGTQNMKDVSPDCLVKEQQQVMEDATRQTSNITSTTTTVIPAGAAESLKPQTLTRSRSSRQSRDLDINPEALLNAESSYTRLLLEDIQNFHQKNTNIPSFSLPACVSKACSILEAVADLNSTTSSNLSCALSVNRRGLPTDQSNSNKAAGYSFLGKKASEAKDPFVESEVVVDDDLMEPSFHKYVTMRRGDTLGQEDDMEEQESSGSNSYSGTGAQQNWGMSSSSWEPSSVDSRFNGREKDHINALAFQRQGFSESDHEARRGVNGKRNRGIGRNMVVSGDGFLATPIVAATASM</sequence>
<evidence type="ECO:0008006" key="4">
    <source>
        <dbReference type="Google" id="ProtNLM"/>
    </source>
</evidence>
<feature type="compositionally biased region" description="Polar residues" evidence="1">
    <location>
        <begin position="595"/>
        <end position="612"/>
    </location>
</feature>
<dbReference type="FunCoup" id="A0A7J7DM98">
    <property type="interactions" value="486"/>
</dbReference>
<dbReference type="EMBL" id="JAAARO010000005">
    <property type="protein sequence ID" value="KAF5747448.1"/>
    <property type="molecule type" value="Genomic_DNA"/>
</dbReference>
<organism evidence="2 3">
    <name type="scientific">Tripterygium wilfordii</name>
    <name type="common">Thunder God vine</name>
    <dbReference type="NCBI Taxonomy" id="458696"/>
    <lineage>
        <taxon>Eukaryota</taxon>
        <taxon>Viridiplantae</taxon>
        <taxon>Streptophyta</taxon>
        <taxon>Embryophyta</taxon>
        <taxon>Tracheophyta</taxon>
        <taxon>Spermatophyta</taxon>
        <taxon>Magnoliopsida</taxon>
        <taxon>eudicotyledons</taxon>
        <taxon>Gunneridae</taxon>
        <taxon>Pentapetalae</taxon>
        <taxon>rosids</taxon>
        <taxon>fabids</taxon>
        <taxon>Celastrales</taxon>
        <taxon>Celastraceae</taxon>
        <taxon>Tripterygium</taxon>
    </lineage>
</organism>
<feature type="compositionally biased region" description="Low complexity" evidence="1">
    <location>
        <begin position="613"/>
        <end position="624"/>
    </location>
</feature>
<feature type="region of interest" description="Disordered" evidence="1">
    <location>
        <begin position="639"/>
        <end position="664"/>
    </location>
</feature>
<feature type="compositionally biased region" description="Basic residues" evidence="1">
    <location>
        <begin position="167"/>
        <end position="177"/>
    </location>
</feature>
<feature type="compositionally biased region" description="Polar residues" evidence="1">
    <location>
        <begin position="341"/>
        <end position="353"/>
    </location>
</feature>
<dbReference type="AlphaFoldDB" id="A0A7J7DM98"/>
<proteinExistence type="predicted"/>
<dbReference type="InterPro" id="IPR040412">
    <property type="entry name" value="At1g65710-like"/>
</dbReference>
<keyword evidence="3" id="KW-1185">Reference proteome</keyword>
<feature type="compositionally biased region" description="Basic and acidic residues" evidence="1">
    <location>
        <begin position="145"/>
        <end position="166"/>
    </location>
</feature>